<dbReference type="OrthoDB" id="8062037at2759"/>
<dbReference type="PROSITE" id="PS50023">
    <property type="entry name" value="LIM_DOMAIN_2"/>
    <property type="match status" value="1"/>
</dbReference>
<evidence type="ECO:0000313" key="7">
    <source>
        <dbReference type="Proteomes" id="UP000030680"/>
    </source>
</evidence>
<dbReference type="GO" id="GO:0046872">
    <property type="term" value="F:metal ion binding"/>
    <property type="evidence" value="ECO:0007669"/>
    <property type="project" value="UniProtKB-KW"/>
</dbReference>
<dbReference type="InterPro" id="IPR001781">
    <property type="entry name" value="Znf_LIM"/>
</dbReference>
<feature type="region of interest" description="Disordered" evidence="4">
    <location>
        <begin position="143"/>
        <end position="177"/>
    </location>
</feature>
<keyword evidence="2 3" id="KW-0862">Zinc</keyword>
<keyword evidence="1 3" id="KW-0479">Metal-binding</keyword>
<evidence type="ECO:0000259" key="5">
    <source>
        <dbReference type="PROSITE" id="PS50023"/>
    </source>
</evidence>
<dbReference type="Gramene" id="EME31599">
    <property type="protein sequence ID" value="EME31599"/>
    <property type="gene ID" value="Gasu_12690"/>
</dbReference>
<evidence type="ECO:0000313" key="6">
    <source>
        <dbReference type="EMBL" id="EME31599.1"/>
    </source>
</evidence>
<dbReference type="EMBL" id="KB454491">
    <property type="protein sequence ID" value="EME31599.1"/>
    <property type="molecule type" value="Genomic_DNA"/>
</dbReference>
<keyword evidence="7" id="KW-1185">Reference proteome</keyword>
<dbReference type="Pfam" id="PF00412">
    <property type="entry name" value="LIM"/>
    <property type="match status" value="1"/>
</dbReference>
<evidence type="ECO:0000256" key="2">
    <source>
        <dbReference type="ARBA" id="ARBA00022833"/>
    </source>
</evidence>
<keyword evidence="3" id="KW-0440">LIM domain</keyword>
<evidence type="ECO:0000256" key="4">
    <source>
        <dbReference type="SAM" id="MobiDB-lite"/>
    </source>
</evidence>
<gene>
    <name evidence="6" type="ORF">Gasu_12690</name>
</gene>
<dbReference type="RefSeq" id="XP_005708119.1">
    <property type="nucleotide sequence ID" value="XM_005708062.1"/>
</dbReference>
<reference evidence="7" key="1">
    <citation type="journal article" date="2013" name="Science">
        <title>Gene transfer from bacteria and archaea facilitated evolution of an extremophilic eukaryote.</title>
        <authorList>
            <person name="Schonknecht G."/>
            <person name="Chen W.H."/>
            <person name="Ternes C.M."/>
            <person name="Barbier G.G."/>
            <person name="Shrestha R.P."/>
            <person name="Stanke M."/>
            <person name="Brautigam A."/>
            <person name="Baker B.J."/>
            <person name="Banfield J.F."/>
            <person name="Garavito R.M."/>
            <person name="Carr K."/>
            <person name="Wilkerson C."/>
            <person name="Rensing S.A."/>
            <person name="Gagneul D."/>
            <person name="Dickenson N.E."/>
            <person name="Oesterhelt C."/>
            <person name="Lercher M.J."/>
            <person name="Weber A.P."/>
        </authorList>
    </citation>
    <scope>NUCLEOTIDE SEQUENCE [LARGE SCALE GENOMIC DNA]</scope>
    <source>
        <strain evidence="7">074W</strain>
    </source>
</reference>
<dbReference type="AlphaFoldDB" id="M2Y6X0"/>
<feature type="domain" description="LIM zinc-binding" evidence="5">
    <location>
        <begin position="212"/>
        <end position="273"/>
    </location>
</feature>
<proteinExistence type="predicted"/>
<feature type="compositionally biased region" description="Basic and acidic residues" evidence="4">
    <location>
        <begin position="148"/>
        <end position="160"/>
    </location>
</feature>
<accession>M2Y6X0</accession>
<protein>
    <recommendedName>
        <fullName evidence="5">LIM zinc-binding domain-containing protein</fullName>
    </recommendedName>
</protein>
<dbReference type="SMART" id="SM00132">
    <property type="entry name" value="LIM"/>
    <property type="match status" value="1"/>
</dbReference>
<dbReference type="PROSITE" id="PS00478">
    <property type="entry name" value="LIM_DOMAIN_1"/>
    <property type="match status" value="1"/>
</dbReference>
<sequence length="283" mass="31984">MEWKVPASYCIHCGDLKRLCRCNGKAATVEAKDSGFVQLKQEESGRELDKVDNSMKVSDKLDKVKEEATGTKISQDNQRSVFKTREILKELENSNIVPPFSNSSLENEESKISENISHSVYETFGVRLRSKEKLSTVENMAQTLNKDSINDGKSKEENESHSVSNWEENEPNKQQTRHVSDAIASKLVLFDSPEQSESAIPQKISYSCTKGATCVVCRRSVHPIEKFLSPNGELYHMNCLRCSICQCLLDSSCLNCFENNFLCNKCFVKKPRSIPNNRSSSYM</sequence>
<dbReference type="GeneID" id="17090233"/>
<evidence type="ECO:0000256" key="1">
    <source>
        <dbReference type="ARBA" id="ARBA00022723"/>
    </source>
</evidence>
<dbReference type="Gene3D" id="2.10.110.10">
    <property type="entry name" value="Cysteine Rich Protein"/>
    <property type="match status" value="1"/>
</dbReference>
<organism evidence="6 7">
    <name type="scientific">Galdieria sulphuraria</name>
    <name type="common">Red alga</name>
    <dbReference type="NCBI Taxonomy" id="130081"/>
    <lineage>
        <taxon>Eukaryota</taxon>
        <taxon>Rhodophyta</taxon>
        <taxon>Bangiophyceae</taxon>
        <taxon>Galdieriales</taxon>
        <taxon>Galdieriaceae</taxon>
        <taxon>Galdieria</taxon>
    </lineage>
</organism>
<dbReference type="Proteomes" id="UP000030680">
    <property type="component" value="Unassembled WGS sequence"/>
</dbReference>
<dbReference type="KEGG" id="gsl:Gasu_12690"/>
<evidence type="ECO:0000256" key="3">
    <source>
        <dbReference type="PROSITE-ProRule" id="PRU00125"/>
    </source>
</evidence>
<name>M2Y6X0_GALSU</name>